<comment type="similarity">
    <text evidence="1">Belongs to the Gfo/Idh/MocA family.</text>
</comment>
<organism evidence="5 6">
    <name type="scientific">Herbaspirillum seropedicae (strain SmR1)</name>
    <dbReference type="NCBI Taxonomy" id="757424"/>
    <lineage>
        <taxon>Bacteria</taxon>
        <taxon>Pseudomonadati</taxon>
        <taxon>Pseudomonadota</taxon>
        <taxon>Betaproteobacteria</taxon>
        <taxon>Burkholderiales</taxon>
        <taxon>Oxalobacteraceae</taxon>
        <taxon>Herbaspirillum</taxon>
    </lineage>
</organism>
<feature type="domain" description="Gfo/Idh/MocA-like oxidoreductase C-terminal" evidence="4">
    <location>
        <begin position="142"/>
        <end position="341"/>
    </location>
</feature>
<dbReference type="HOGENOM" id="CLU_023194_0_0_4"/>
<dbReference type="InterPro" id="IPR004104">
    <property type="entry name" value="Gfo/Idh/MocA-like_OxRdtase_C"/>
</dbReference>
<feature type="domain" description="Gfo/Idh/MocA-like oxidoreductase N-terminal" evidence="3">
    <location>
        <begin position="8"/>
        <end position="127"/>
    </location>
</feature>
<dbReference type="InterPro" id="IPR036291">
    <property type="entry name" value="NAD(P)-bd_dom_sf"/>
</dbReference>
<dbReference type="PANTHER" id="PTHR42840:SF3">
    <property type="entry name" value="BINDING ROSSMANN FOLD OXIDOREDUCTASE, PUTATIVE (AFU_ORTHOLOGUE AFUA_2G10240)-RELATED"/>
    <property type="match status" value="1"/>
</dbReference>
<proteinExistence type="inferred from homology"/>
<evidence type="ECO:0000259" key="3">
    <source>
        <dbReference type="Pfam" id="PF01408"/>
    </source>
</evidence>
<sequence>MSAPASLQVGLVGLGRMGRRHAENIAFNTPGATLCAVCSPLAQERDWAQQHLPSAERYEDYQALLRHPGLDAVFLVTPTALHGEQIIAALRAGKHVFCEKPLSLDLEECQRVAAEAARHPQLKVMIGFVRRFDASYQDAHRKISEGLIGAPFMVYSQTADALDPDGFFVRFAASSGGLFLDCSVHDIDLARWLLGADQPVRVMASGVRAVHHELEAFQDIDNGVAICEFAQGRLATFYASRTMAHGHETMTEIVGTRGRLSVGANPSLNRLTIADAHGLRNECTPSFIERFAEAFVAEVRHFVDAVRYDTPLALTLQDAIEATRIAAAMRQSLLEQQPVQL</sequence>
<name>D8IVI2_HERSS</name>
<dbReference type="EC" id="1.1.1.18" evidence="5"/>
<reference evidence="5 6" key="1">
    <citation type="submission" date="2010-04" db="EMBL/GenBank/DDBJ databases">
        <title>The genome of Herbaspirillum seropedicae SmR1, an endophytic, nitrogen-fixing, plant-growth promoting beta-Proteobacteria.</title>
        <authorList>
            <person name="Pedrosa F.O."/>
            <person name="Monteiro R.A."/>
            <person name="Wassem R."/>
            <person name="Cruz L.M."/>
            <person name="Ayub R.A."/>
            <person name="Colauto N.B."/>
            <person name="Fernandez M.A."/>
            <person name="Fungaro M.H.P."/>
            <person name="Grisard E.C."/>
            <person name="Hungria M."/>
            <person name="Madeira H.M.F."/>
            <person name="Nodari R.O."/>
            <person name="Osaku C.A."/>
            <person name="Petzl-Erler M.L."/>
            <person name="Terenzi H."/>
            <person name="Vieira L.G.E."/>
            <person name="Almeida M.I.M."/>
            <person name="Alves L.R."/>
            <person name="Arantes O.M.N."/>
            <person name="Balsanelli E."/>
            <person name="Barcellos F.G."/>
            <person name="Baura V.A."/>
            <person name="Binde D.R."/>
            <person name="Campo R.J."/>
            <person name="Chubatsu L.S."/>
            <person name="Chueire L.M.O."/>
            <person name="Ciferri R.R."/>
            <person name="Correa L.C."/>
            <person name="da Conceicao Silva J.L."/>
            <person name="Dabul A.N.G."/>
            <person name="Dambros B.P."/>
            <person name="Faoro H."/>
            <person name="Favetti A."/>
            <person name="Friedermann G."/>
            <person name="Furlaneto M.C."/>
            <person name="Gasques L.S."/>
            <person name="Gimenes C.C.T."/>
            <person name="Gioppo N.M.R."/>
            <person name="Glienke-Blanco C."/>
            <person name="Godoy L.P."/>
            <person name="Guerra M.P."/>
            <person name="Karp S."/>
            <person name="Kava-Cordeiro V."/>
            <person name="Margarido V.P."/>
            <person name="Mathioni S.M."/>
            <person name="Menck-Soares M.A."/>
            <person name="Murace N.K."/>
            <person name="Nicolas M.F."/>
            <person name="Oliveira C.E.C."/>
            <person name="Pagnan N.A.B."/>
            <person name="Pamphile J.A."/>
            <person name="Patussi E.V."/>
            <person name="Pereira L.F.P."/>
            <person name="Pereira-Ferrari L."/>
            <person name="Pinto F.G.S."/>
            <person name="Precoma C."/>
            <person name="Prioli A.J."/>
            <person name="Prioli S.M.A.P."/>
            <person name="Raittz R.T."/>
            <person name="Ramos H.J.O."/>
            <person name="Ribeiro E.M.S.F."/>
            <person name="Rigo L.U."/>
            <person name="Rocha C.L.M.S.C."/>
            <person name="Rocha S.N."/>
            <person name="Santos K."/>
            <person name="Satori D."/>
            <person name="Silva A.G."/>
            <person name="Simao R.C.G."/>
            <person name="Soares M.A.M."/>
            <person name="Souza E.M."/>
            <person name="Steffens M.B.R."/>
            <person name="Steindel M."/>
            <person name="Tadra-Sfeir M.Z."/>
            <person name="Takahashi E.K."/>
            <person name="Torres R.A."/>
            <person name="Valle J.S."/>
            <person name="Vernal J.I."/>
            <person name="Vilas-Boas L.A."/>
            <person name="Watanabe M.A.E."/>
            <person name="Weiss V.A."/>
            <person name="Yates M.A."/>
            <person name="Souza E.M."/>
        </authorList>
    </citation>
    <scope>NUCLEOTIDE SEQUENCE [LARGE SCALE GENOMIC DNA]</scope>
    <source>
        <strain evidence="5 6">SmR1</strain>
    </source>
</reference>
<dbReference type="Pfam" id="PF02894">
    <property type="entry name" value="GFO_IDH_MocA_C"/>
    <property type="match status" value="1"/>
</dbReference>
<evidence type="ECO:0000256" key="2">
    <source>
        <dbReference type="ARBA" id="ARBA00023002"/>
    </source>
</evidence>
<dbReference type="GO" id="GO:0000166">
    <property type="term" value="F:nucleotide binding"/>
    <property type="evidence" value="ECO:0007669"/>
    <property type="project" value="InterPro"/>
</dbReference>
<dbReference type="EMBL" id="CP002039">
    <property type="protein sequence ID" value="ADJ63921.1"/>
    <property type="molecule type" value="Genomic_DNA"/>
</dbReference>
<dbReference type="GO" id="GO:0005737">
    <property type="term" value="C:cytoplasm"/>
    <property type="evidence" value="ECO:0007669"/>
    <property type="project" value="TreeGrafter"/>
</dbReference>
<dbReference type="KEGG" id="hse:Hsero_2422"/>
<dbReference type="Gene3D" id="3.30.360.10">
    <property type="entry name" value="Dihydrodipicolinate Reductase, domain 2"/>
    <property type="match status" value="1"/>
</dbReference>
<dbReference type="RefSeq" id="WP_013234400.1">
    <property type="nucleotide sequence ID" value="NC_014323.1"/>
</dbReference>
<dbReference type="GO" id="GO:0006740">
    <property type="term" value="P:NADPH regeneration"/>
    <property type="evidence" value="ECO:0007669"/>
    <property type="project" value="TreeGrafter"/>
</dbReference>
<gene>
    <name evidence="5" type="ordered locus">Hsero_2422</name>
</gene>
<dbReference type="SUPFAM" id="SSF55347">
    <property type="entry name" value="Glyceraldehyde-3-phosphate dehydrogenase-like, C-terminal domain"/>
    <property type="match status" value="1"/>
</dbReference>
<evidence type="ECO:0000313" key="5">
    <source>
        <dbReference type="EMBL" id="ADJ63921.1"/>
    </source>
</evidence>
<protein>
    <submittedName>
        <fullName evidence="5">Oxidoreductase domain (Homoserine dehydrogenase) protein</fullName>
        <ecNumber evidence="5">1.1.1.18</ecNumber>
    </submittedName>
</protein>
<dbReference type="SUPFAM" id="SSF51735">
    <property type="entry name" value="NAD(P)-binding Rossmann-fold domains"/>
    <property type="match status" value="1"/>
</dbReference>
<dbReference type="AlphaFoldDB" id="D8IVI2"/>
<dbReference type="GO" id="GO:0050112">
    <property type="term" value="F:inositol 2-dehydrogenase (NAD+) activity"/>
    <property type="evidence" value="ECO:0007669"/>
    <property type="project" value="UniProtKB-EC"/>
</dbReference>
<dbReference type="OrthoDB" id="9813657at2"/>
<dbReference type="STRING" id="757424.Hsero_2422"/>
<dbReference type="Proteomes" id="UP000000329">
    <property type="component" value="Chromosome"/>
</dbReference>
<dbReference type="GeneID" id="29394187"/>
<evidence type="ECO:0000259" key="4">
    <source>
        <dbReference type="Pfam" id="PF02894"/>
    </source>
</evidence>
<dbReference type="PANTHER" id="PTHR42840">
    <property type="entry name" value="NAD(P)-BINDING ROSSMANN-FOLD SUPERFAMILY PROTEIN-RELATED"/>
    <property type="match status" value="1"/>
</dbReference>
<evidence type="ECO:0000313" key="6">
    <source>
        <dbReference type="Proteomes" id="UP000000329"/>
    </source>
</evidence>
<evidence type="ECO:0000256" key="1">
    <source>
        <dbReference type="ARBA" id="ARBA00010928"/>
    </source>
</evidence>
<dbReference type="Pfam" id="PF01408">
    <property type="entry name" value="GFO_IDH_MocA"/>
    <property type="match status" value="1"/>
</dbReference>
<keyword evidence="2 5" id="KW-0560">Oxidoreductase</keyword>
<accession>D8IVI2</accession>
<keyword evidence="6" id="KW-1185">Reference proteome</keyword>
<dbReference type="eggNOG" id="COG0673">
    <property type="taxonomic scope" value="Bacteria"/>
</dbReference>
<dbReference type="Gene3D" id="3.40.50.720">
    <property type="entry name" value="NAD(P)-binding Rossmann-like Domain"/>
    <property type="match status" value="1"/>
</dbReference>
<dbReference type="InterPro" id="IPR000683">
    <property type="entry name" value="Gfo/Idh/MocA-like_OxRdtase_N"/>
</dbReference>